<organism evidence="3 4">
    <name type="scientific">Ruficoccus amylovorans</name>
    <dbReference type="NCBI Taxonomy" id="1804625"/>
    <lineage>
        <taxon>Bacteria</taxon>
        <taxon>Pseudomonadati</taxon>
        <taxon>Verrucomicrobiota</taxon>
        <taxon>Opitutia</taxon>
        <taxon>Puniceicoccales</taxon>
        <taxon>Cerasicoccaceae</taxon>
        <taxon>Ruficoccus</taxon>
    </lineage>
</organism>
<evidence type="ECO:0000313" key="4">
    <source>
        <dbReference type="Proteomes" id="UP000546464"/>
    </source>
</evidence>
<dbReference type="PANTHER" id="PTHR10088:SF4">
    <property type="entry name" value="GLUCOKINASE REGULATORY PROTEIN"/>
    <property type="match status" value="1"/>
</dbReference>
<proteinExistence type="predicted"/>
<protein>
    <submittedName>
        <fullName evidence="3">SIS domain-containing protein</fullName>
    </submittedName>
</protein>
<dbReference type="GO" id="GO:0070095">
    <property type="term" value="F:fructose-6-phosphate binding"/>
    <property type="evidence" value="ECO:0007669"/>
    <property type="project" value="TreeGrafter"/>
</dbReference>
<dbReference type="GO" id="GO:0019899">
    <property type="term" value="F:enzyme binding"/>
    <property type="evidence" value="ECO:0007669"/>
    <property type="project" value="TreeGrafter"/>
</dbReference>
<keyword evidence="4" id="KW-1185">Reference proteome</keyword>
<dbReference type="InterPro" id="IPR040190">
    <property type="entry name" value="MURQ/GCKR"/>
</dbReference>
<dbReference type="EMBL" id="JACHVB010000034">
    <property type="protein sequence ID" value="MBC2594783.1"/>
    <property type="molecule type" value="Genomic_DNA"/>
</dbReference>
<dbReference type="GO" id="GO:0004857">
    <property type="term" value="F:enzyme inhibitor activity"/>
    <property type="evidence" value="ECO:0007669"/>
    <property type="project" value="TreeGrafter"/>
</dbReference>
<dbReference type="GO" id="GO:0042593">
    <property type="term" value="P:glucose homeostasis"/>
    <property type="evidence" value="ECO:0007669"/>
    <property type="project" value="TreeGrafter"/>
</dbReference>
<dbReference type="PROSITE" id="PS51464">
    <property type="entry name" value="SIS"/>
    <property type="match status" value="1"/>
</dbReference>
<dbReference type="GO" id="GO:0030246">
    <property type="term" value="F:carbohydrate binding"/>
    <property type="evidence" value="ECO:0007669"/>
    <property type="project" value="TreeGrafter"/>
</dbReference>
<dbReference type="Pfam" id="PF22645">
    <property type="entry name" value="GKRP_SIS_N"/>
    <property type="match status" value="1"/>
</dbReference>
<dbReference type="InterPro" id="IPR001347">
    <property type="entry name" value="SIS_dom"/>
</dbReference>
<evidence type="ECO:0000256" key="1">
    <source>
        <dbReference type="ARBA" id="ARBA00023277"/>
    </source>
</evidence>
<dbReference type="GO" id="GO:0009750">
    <property type="term" value="P:response to fructose"/>
    <property type="evidence" value="ECO:0007669"/>
    <property type="project" value="TreeGrafter"/>
</dbReference>
<dbReference type="GO" id="GO:1901135">
    <property type="term" value="P:carbohydrate derivative metabolic process"/>
    <property type="evidence" value="ECO:0007669"/>
    <property type="project" value="InterPro"/>
</dbReference>
<evidence type="ECO:0000259" key="2">
    <source>
        <dbReference type="PROSITE" id="PS51464"/>
    </source>
</evidence>
<accession>A0A842HE37</accession>
<name>A0A842HE37_9BACT</name>
<sequence length="507" mass="55506">MKTAANADEFLFMADQFRLGELVTEQPHPLTRNLSELARHDLPQAVATLKEVDRLALEKLSACANGIQALAAAVGDTFAAGGNVFLCGCGATGRLSLALETLSREGILPPELAGRVTGFMAGGDAALIRSLEGFEDFPAYGERQLRELGFGEKDLLLAITEGGETPFVIGACEAAATISRRKPWFLYCNPDTTLARVAERSRRVLEHPGIHKLNLCVGPMALTGSTRMQASTVQMLAAGLALEHHAAPKEVPAALEDFNRLAMKTDWGFLAEFIAAESDHYTAGGHILYETDAYGITVLADTTERSPTFSLPAFENTRLPGQPASLCYLCLPHSPDSAAAWAHLLRRTPRCLEWEECRSVAGLETLLGFDISLKARTHRRSKNSDTFCILQSETGISLNLGPVSHQLALAEQPLLFRHLLLKLLLNTHSTLVMGRLGRYEGNLMTWVKPSNNKLIDRAVRFIRELYHRRTGQEADYAETARVLYRVRETLGPDEAIVLKTLDALSCS</sequence>
<comment type="caution">
    <text evidence="3">The sequence shown here is derived from an EMBL/GenBank/DDBJ whole genome shotgun (WGS) entry which is preliminary data.</text>
</comment>
<dbReference type="GO" id="GO:0005829">
    <property type="term" value="C:cytosol"/>
    <property type="evidence" value="ECO:0007669"/>
    <property type="project" value="TreeGrafter"/>
</dbReference>
<dbReference type="PANTHER" id="PTHR10088">
    <property type="entry name" value="GLUCOKINASE REGULATORY PROTEIN"/>
    <property type="match status" value="1"/>
</dbReference>
<evidence type="ECO:0000313" key="3">
    <source>
        <dbReference type="EMBL" id="MBC2594783.1"/>
    </source>
</evidence>
<keyword evidence="1" id="KW-0119">Carbohydrate metabolism</keyword>
<dbReference type="SUPFAM" id="SSF53697">
    <property type="entry name" value="SIS domain"/>
    <property type="match status" value="1"/>
</dbReference>
<dbReference type="RefSeq" id="WP_185675748.1">
    <property type="nucleotide sequence ID" value="NZ_JACHVB010000034.1"/>
</dbReference>
<reference evidence="3 4" key="1">
    <citation type="submission" date="2020-07" db="EMBL/GenBank/DDBJ databases">
        <authorList>
            <person name="Feng X."/>
        </authorList>
    </citation>
    <scope>NUCLEOTIDE SEQUENCE [LARGE SCALE GENOMIC DNA]</scope>
    <source>
        <strain evidence="3 4">JCM31066</strain>
    </source>
</reference>
<dbReference type="InterPro" id="IPR046348">
    <property type="entry name" value="SIS_dom_sf"/>
</dbReference>
<dbReference type="Proteomes" id="UP000546464">
    <property type="component" value="Unassembled WGS sequence"/>
</dbReference>
<gene>
    <name evidence="3" type="ORF">H5P28_10970</name>
</gene>
<feature type="domain" description="SIS" evidence="2">
    <location>
        <begin position="74"/>
        <end position="252"/>
    </location>
</feature>
<dbReference type="AlphaFoldDB" id="A0A842HE37"/>
<dbReference type="Gene3D" id="3.40.50.10490">
    <property type="entry name" value="Glucose-6-phosphate isomerase like protein, domain 1"/>
    <property type="match status" value="2"/>
</dbReference>